<dbReference type="AlphaFoldDB" id="A0AAV7DG59"/>
<dbReference type="Gene3D" id="1.20.1070.10">
    <property type="entry name" value="Rhodopsin 7-helix transmembrane proteins"/>
    <property type="match status" value="1"/>
</dbReference>
<dbReference type="InterPro" id="IPR017452">
    <property type="entry name" value="GPCR_Rhodpsn_7TM"/>
</dbReference>
<evidence type="ECO:0000256" key="7">
    <source>
        <dbReference type="ARBA" id="ARBA00023136"/>
    </source>
</evidence>
<evidence type="ECO:0000256" key="3">
    <source>
        <dbReference type="ARBA" id="ARBA00022692"/>
    </source>
</evidence>
<accession>A0AAV7DG59</accession>
<feature type="transmembrane region" description="Helical" evidence="11">
    <location>
        <begin position="184"/>
        <end position="203"/>
    </location>
</feature>
<evidence type="ECO:0000256" key="10">
    <source>
        <dbReference type="RuleBase" id="RU000688"/>
    </source>
</evidence>
<comment type="subcellular location">
    <subcellularLocation>
        <location evidence="1 11">Cell membrane</location>
        <topology evidence="1 11">Multi-pass membrane protein</topology>
    </subcellularLocation>
</comment>
<keyword evidence="11" id="KW-0716">Sensory transduction</keyword>
<proteinExistence type="inferred from homology"/>
<dbReference type="Proteomes" id="UP000824782">
    <property type="component" value="Unassembled WGS sequence"/>
</dbReference>
<keyword evidence="14" id="KW-1185">Reference proteome</keyword>
<dbReference type="GO" id="GO:0004930">
    <property type="term" value="F:G protein-coupled receptor activity"/>
    <property type="evidence" value="ECO:0007669"/>
    <property type="project" value="UniProtKB-KW"/>
</dbReference>
<dbReference type="GO" id="GO:0004984">
    <property type="term" value="F:olfactory receptor activity"/>
    <property type="evidence" value="ECO:0007669"/>
    <property type="project" value="InterPro"/>
</dbReference>
<evidence type="ECO:0000256" key="2">
    <source>
        <dbReference type="ARBA" id="ARBA00022475"/>
    </source>
</evidence>
<evidence type="ECO:0000256" key="11">
    <source>
        <dbReference type="RuleBase" id="RU363047"/>
    </source>
</evidence>
<protein>
    <recommendedName>
        <fullName evidence="11">Olfactory receptor</fullName>
    </recommendedName>
</protein>
<feature type="domain" description="G-protein coupled receptors family 1 profile" evidence="12">
    <location>
        <begin position="39"/>
        <end position="232"/>
    </location>
</feature>
<keyword evidence="2 11" id="KW-1003">Cell membrane</keyword>
<feature type="transmembrane region" description="Helical" evidence="11">
    <location>
        <begin position="83"/>
        <end position="100"/>
    </location>
</feature>
<comment type="similarity">
    <text evidence="10">Belongs to the G-protein coupled receptor 1 family.</text>
</comment>
<dbReference type="PANTHER" id="PTHR26452">
    <property type="entry name" value="OLFACTORY RECEPTOR"/>
    <property type="match status" value="1"/>
</dbReference>
<evidence type="ECO:0000256" key="4">
    <source>
        <dbReference type="ARBA" id="ARBA00022725"/>
    </source>
</evidence>
<feature type="transmembrane region" description="Helical" evidence="11">
    <location>
        <begin position="215"/>
        <end position="234"/>
    </location>
</feature>
<keyword evidence="8 10" id="KW-0675">Receptor</keyword>
<evidence type="ECO:0000259" key="12">
    <source>
        <dbReference type="PROSITE" id="PS50262"/>
    </source>
</evidence>
<dbReference type="Pfam" id="PF13853">
    <property type="entry name" value="7tm_4"/>
    <property type="match status" value="1"/>
</dbReference>
<dbReference type="InterPro" id="IPR000725">
    <property type="entry name" value="Olfact_rcpt"/>
</dbReference>
<dbReference type="PROSITE" id="PS00237">
    <property type="entry name" value="G_PROTEIN_RECEP_F1_1"/>
    <property type="match status" value="1"/>
</dbReference>
<evidence type="ECO:0000256" key="1">
    <source>
        <dbReference type="ARBA" id="ARBA00004651"/>
    </source>
</evidence>
<dbReference type="PRINTS" id="PR00245">
    <property type="entry name" value="OLFACTORYR"/>
</dbReference>
<evidence type="ECO:0000256" key="6">
    <source>
        <dbReference type="ARBA" id="ARBA00023040"/>
    </source>
</evidence>
<name>A0AAV7DG59_ENGPU</name>
<dbReference type="InterPro" id="IPR000276">
    <property type="entry name" value="GPCR_Rhodpsn"/>
</dbReference>
<sequence>MALPVSVDRQKPTVTGTATVPQMLVILSSKRQCILLRACFVQLYTVIFVEGAECILLALMAYDRYAAICCPLHYNVIMQREKCYKMLFGAMLWSTLHSALHTALICRLPFCDNVINHLFCDIPPLLKLSCIDTFLNEIVLFVVSGIFVGIGPLLFILVSYVYIVSTVFKITSVAGRKKMFSTCVAHLIIVSIFYGTGSFTYVRPKTSYSAERDKLVSVIYNVATPLLNPIVYSFKNSEIRRSLTEGYRRITI</sequence>
<evidence type="ECO:0000313" key="14">
    <source>
        <dbReference type="Proteomes" id="UP000824782"/>
    </source>
</evidence>
<keyword evidence="6 10" id="KW-0297">G-protein coupled receptor</keyword>
<organism evidence="13 14">
    <name type="scientific">Engystomops pustulosus</name>
    <name type="common">Tungara frog</name>
    <name type="synonym">Physalaemus pustulosus</name>
    <dbReference type="NCBI Taxonomy" id="76066"/>
    <lineage>
        <taxon>Eukaryota</taxon>
        <taxon>Metazoa</taxon>
        <taxon>Chordata</taxon>
        <taxon>Craniata</taxon>
        <taxon>Vertebrata</taxon>
        <taxon>Euteleostomi</taxon>
        <taxon>Amphibia</taxon>
        <taxon>Batrachia</taxon>
        <taxon>Anura</taxon>
        <taxon>Neobatrachia</taxon>
        <taxon>Hyloidea</taxon>
        <taxon>Leptodactylidae</taxon>
        <taxon>Leiuperinae</taxon>
        <taxon>Engystomops</taxon>
    </lineage>
</organism>
<evidence type="ECO:0000256" key="8">
    <source>
        <dbReference type="ARBA" id="ARBA00023170"/>
    </source>
</evidence>
<evidence type="ECO:0000256" key="5">
    <source>
        <dbReference type="ARBA" id="ARBA00022989"/>
    </source>
</evidence>
<evidence type="ECO:0000256" key="9">
    <source>
        <dbReference type="ARBA" id="ARBA00023224"/>
    </source>
</evidence>
<feature type="transmembrane region" description="Helical" evidence="11">
    <location>
        <begin position="34"/>
        <end position="62"/>
    </location>
</feature>
<dbReference type="PROSITE" id="PS50262">
    <property type="entry name" value="G_PROTEIN_RECEP_F1_2"/>
    <property type="match status" value="1"/>
</dbReference>
<keyword evidence="4 11" id="KW-0552">Olfaction</keyword>
<reference evidence="13" key="1">
    <citation type="thesis" date="2020" institute="ProQuest LLC" country="789 East Eisenhower Parkway, Ann Arbor, MI, USA">
        <title>Comparative Genomics and Chromosome Evolution.</title>
        <authorList>
            <person name="Mudd A.B."/>
        </authorList>
    </citation>
    <scope>NUCLEOTIDE SEQUENCE</scope>
    <source>
        <strain evidence="13">237g6f4</strain>
        <tissue evidence="13">Blood</tissue>
    </source>
</reference>
<dbReference type="PRINTS" id="PR00237">
    <property type="entry name" value="GPCRRHODOPSN"/>
</dbReference>
<comment type="caution">
    <text evidence="13">The sequence shown here is derived from an EMBL/GenBank/DDBJ whole genome shotgun (WGS) entry which is preliminary data.</text>
</comment>
<keyword evidence="9 10" id="KW-0807">Transducer</keyword>
<dbReference type="SUPFAM" id="SSF81321">
    <property type="entry name" value="Family A G protein-coupled receptor-like"/>
    <property type="match status" value="1"/>
</dbReference>
<dbReference type="EMBL" id="WNYA01000001">
    <property type="protein sequence ID" value="KAG8596455.1"/>
    <property type="molecule type" value="Genomic_DNA"/>
</dbReference>
<keyword evidence="5 11" id="KW-1133">Transmembrane helix</keyword>
<dbReference type="GO" id="GO:0005886">
    <property type="term" value="C:plasma membrane"/>
    <property type="evidence" value="ECO:0007669"/>
    <property type="project" value="UniProtKB-SubCell"/>
</dbReference>
<keyword evidence="7 11" id="KW-0472">Membrane</keyword>
<dbReference type="InterPro" id="IPR050516">
    <property type="entry name" value="Olfactory_GPCR"/>
</dbReference>
<evidence type="ECO:0000313" key="13">
    <source>
        <dbReference type="EMBL" id="KAG8596455.1"/>
    </source>
</evidence>
<feature type="transmembrane region" description="Helical" evidence="11">
    <location>
        <begin position="138"/>
        <end position="163"/>
    </location>
</feature>
<dbReference type="FunFam" id="1.20.1070.10:FF:000015">
    <property type="entry name" value="Olfactory receptor"/>
    <property type="match status" value="1"/>
</dbReference>
<gene>
    <name evidence="13" type="ORF">GDO81_001912</name>
</gene>
<keyword evidence="3 10" id="KW-0812">Transmembrane</keyword>